<proteinExistence type="predicted"/>
<dbReference type="Proteomes" id="UP000001064">
    <property type="component" value="Unassembled WGS sequence"/>
</dbReference>
<sequence>MNKITKPSIFNNFKKNVLTNSTFFTGEYNNSKLNLNTKFFSTASPISNENKKPIGIDFGNYLSLFDTYAKNFESSETPLPKPILNIQNQILNCNEKEILDLDRILCARALCHLEIKKNVHPVKFNIKSLEKIWKLLDMDKNSKHYLEAISDQMGIATHTWYLYPKIFNSIKDTIKQIEIAEKEGNFQLQNGGLITPIYQRWSIGVAPNTTTNSKWKSIVDQQQIEQLTISLITPNGVEYSFTNMSGLSNDDKYKNLENWAYSISYAIFLANKVNARTDLTHLSEISDNVLTEVRGKNGSGVLVSDKVTGEGNGCGG</sequence>
<dbReference type="GeneID" id="10506601"/>
<dbReference type="KEGG" id="dpp:DICPUDRAFT_159360"/>
<evidence type="ECO:0000313" key="1">
    <source>
        <dbReference type="EMBL" id="EGC29104.1"/>
    </source>
</evidence>
<dbReference type="InParanoid" id="F1A3X5"/>
<dbReference type="AlphaFoldDB" id="F1A3X5"/>
<dbReference type="EMBL" id="GL871484">
    <property type="protein sequence ID" value="EGC29104.1"/>
    <property type="molecule type" value="Genomic_DNA"/>
</dbReference>
<evidence type="ECO:0000313" key="2">
    <source>
        <dbReference type="Proteomes" id="UP000001064"/>
    </source>
</evidence>
<keyword evidence="2" id="KW-1185">Reference proteome</keyword>
<protein>
    <submittedName>
        <fullName evidence="1">Uncharacterized protein</fullName>
    </submittedName>
</protein>
<accession>F1A3X5</accession>
<dbReference type="STRING" id="5786.F1A3X5"/>
<dbReference type="VEuPathDB" id="AmoebaDB:DICPUDRAFT_159360"/>
<name>F1A3X5_DICPU</name>
<organism evidence="1 2">
    <name type="scientific">Dictyostelium purpureum</name>
    <name type="common">Slime mold</name>
    <dbReference type="NCBI Taxonomy" id="5786"/>
    <lineage>
        <taxon>Eukaryota</taxon>
        <taxon>Amoebozoa</taxon>
        <taxon>Evosea</taxon>
        <taxon>Eumycetozoa</taxon>
        <taxon>Dictyostelia</taxon>
        <taxon>Dictyosteliales</taxon>
        <taxon>Dictyosteliaceae</taxon>
        <taxon>Dictyostelium</taxon>
    </lineage>
</organism>
<gene>
    <name evidence="1" type="ORF">DICPUDRAFT_159360</name>
</gene>
<reference evidence="2" key="1">
    <citation type="journal article" date="2011" name="Genome Biol.">
        <title>Comparative genomics of the social amoebae Dictyostelium discoideum and Dictyostelium purpureum.</title>
        <authorList>
            <consortium name="US DOE Joint Genome Institute (JGI-PGF)"/>
            <person name="Sucgang R."/>
            <person name="Kuo A."/>
            <person name="Tian X."/>
            <person name="Salerno W."/>
            <person name="Parikh A."/>
            <person name="Feasley C.L."/>
            <person name="Dalin E."/>
            <person name="Tu H."/>
            <person name="Huang E."/>
            <person name="Barry K."/>
            <person name="Lindquist E."/>
            <person name="Shapiro H."/>
            <person name="Bruce D."/>
            <person name="Schmutz J."/>
            <person name="Salamov A."/>
            <person name="Fey P."/>
            <person name="Gaudet P."/>
            <person name="Anjard C."/>
            <person name="Babu M.M."/>
            <person name="Basu S."/>
            <person name="Bushmanova Y."/>
            <person name="van der Wel H."/>
            <person name="Katoh-Kurasawa M."/>
            <person name="Dinh C."/>
            <person name="Coutinho P.M."/>
            <person name="Saito T."/>
            <person name="Elias M."/>
            <person name="Schaap P."/>
            <person name="Kay R.R."/>
            <person name="Henrissat B."/>
            <person name="Eichinger L."/>
            <person name="Rivero F."/>
            <person name="Putnam N.H."/>
            <person name="West C.M."/>
            <person name="Loomis W.F."/>
            <person name="Chisholm R.L."/>
            <person name="Shaulsky G."/>
            <person name="Strassmann J.E."/>
            <person name="Queller D.C."/>
            <person name="Kuspa A."/>
            <person name="Grigoriev I.V."/>
        </authorList>
    </citation>
    <scope>NUCLEOTIDE SEQUENCE [LARGE SCALE GENOMIC DNA]</scope>
    <source>
        <strain evidence="2">QSDP1</strain>
    </source>
</reference>
<dbReference type="RefSeq" id="XP_003294370.1">
    <property type="nucleotide sequence ID" value="XM_003294322.1"/>
</dbReference>